<accession>A0A413T070</accession>
<evidence type="ECO:0000313" key="1">
    <source>
        <dbReference type="EMBL" id="RHA75896.1"/>
    </source>
</evidence>
<dbReference type="Pfam" id="PF14055">
    <property type="entry name" value="NVEALA"/>
    <property type="match status" value="1"/>
</dbReference>
<dbReference type="AlphaFoldDB" id="A0A413T070"/>
<evidence type="ECO:0000313" key="2">
    <source>
        <dbReference type="Proteomes" id="UP000283855"/>
    </source>
</evidence>
<dbReference type="GeneID" id="78405198"/>
<sequence>MKKLLLFMAVAVMSLYGYVSFVEYTGSAGMSELMLENVEALAQGEGGNYVCYGSGDIDCHGMKVWVKYEGIR</sequence>
<proteinExistence type="predicted"/>
<protein>
    <recommendedName>
        <fullName evidence="3">NVEALA protein</fullName>
    </recommendedName>
</protein>
<organism evidence="1 2">
    <name type="scientific">Phocaeicola coprophilus</name>
    <dbReference type="NCBI Taxonomy" id="387090"/>
    <lineage>
        <taxon>Bacteria</taxon>
        <taxon>Pseudomonadati</taxon>
        <taxon>Bacteroidota</taxon>
        <taxon>Bacteroidia</taxon>
        <taxon>Bacteroidales</taxon>
        <taxon>Bacteroidaceae</taxon>
        <taxon>Phocaeicola</taxon>
    </lineage>
</organism>
<comment type="caution">
    <text evidence="1">The sequence shown here is derived from an EMBL/GenBank/DDBJ whole genome shotgun (WGS) entry which is preliminary data.</text>
</comment>
<reference evidence="1 2" key="1">
    <citation type="submission" date="2018-08" db="EMBL/GenBank/DDBJ databases">
        <title>A genome reference for cultivated species of the human gut microbiota.</title>
        <authorList>
            <person name="Zou Y."/>
            <person name="Xue W."/>
            <person name="Luo G."/>
        </authorList>
    </citation>
    <scope>NUCLEOTIDE SEQUENCE [LARGE SCALE GENOMIC DNA]</scope>
    <source>
        <strain evidence="1 2">AM42-38</strain>
    </source>
</reference>
<dbReference type="RefSeq" id="WP_008141371.1">
    <property type="nucleotide sequence ID" value="NZ_CABJGD010000013.1"/>
</dbReference>
<dbReference type="Proteomes" id="UP000283855">
    <property type="component" value="Unassembled WGS sequence"/>
</dbReference>
<evidence type="ECO:0008006" key="3">
    <source>
        <dbReference type="Google" id="ProtNLM"/>
    </source>
</evidence>
<dbReference type="EMBL" id="QSFT01000013">
    <property type="protein sequence ID" value="RHA75896.1"/>
    <property type="molecule type" value="Genomic_DNA"/>
</dbReference>
<name>A0A413T070_9BACT</name>
<dbReference type="InterPro" id="IPR025905">
    <property type="entry name" value="NVEALA"/>
</dbReference>
<gene>
    <name evidence="1" type="ORF">DW921_07580</name>
</gene>